<name>A0ABU4RJG7_9HYPH</name>
<comment type="similarity">
    <text evidence="2 9">Belongs to the membrane fusion protein (MFP) (TC 8.A.1) family.</text>
</comment>
<evidence type="ECO:0000313" key="13">
    <source>
        <dbReference type="EMBL" id="MDX6804957.1"/>
    </source>
</evidence>
<comment type="caution">
    <text evidence="13">The sequence shown here is derived from an EMBL/GenBank/DDBJ whole genome shotgun (WGS) entry which is preliminary data.</text>
</comment>
<comment type="subcellular location">
    <subcellularLocation>
        <location evidence="1 9">Cell inner membrane</location>
        <topology evidence="1 9">Single-pass membrane protein</topology>
    </subcellularLocation>
</comment>
<reference evidence="13 14" key="1">
    <citation type="submission" date="2023-11" db="EMBL/GenBank/DDBJ databases">
        <authorList>
            <person name="Bao R."/>
        </authorList>
    </citation>
    <scope>NUCLEOTIDE SEQUENCE [LARGE SCALE GENOMIC DNA]</scope>
    <source>
        <strain evidence="13 14">PJ23</strain>
    </source>
</reference>
<evidence type="ECO:0000256" key="5">
    <source>
        <dbReference type="ARBA" id="ARBA00022519"/>
    </source>
</evidence>
<dbReference type="InterPro" id="IPR050739">
    <property type="entry name" value="MFP"/>
</dbReference>
<keyword evidence="5 9" id="KW-0997">Cell inner membrane</keyword>
<feature type="transmembrane region" description="Helical" evidence="9">
    <location>
        <begin position="18"/>
        <end position="38"/>
    </location>
</feature>
<evidence type="ECO:0000256" key="3">
    <source>
        <dbReference type="ARBA" id="ARBA00022448"/>
    </source>
</evidence>
<dbReference type="PANTHER" id="PTHR30386">
    <property type="entry name" value="MEMBRANE FUSION SUBUNIT OF EMRAB-TOLC MULTIDRUG EFFLUX PUMP"/>
    <property type="match status" value="1"/>
</dbReference>
<keyword evidence="3 9" id="KW-0813">Transport</keyword>
<feature type="domain" description="AprE-like long alpha-helical hairpin" evidence="11">
    <location>
        <begin position="94"/>
        <end position="280"/>
    </location>
</feature>
<keyword evidence="6 9" id="KW-0812">Transmembrane</keyword>
<keyword evidence="4 9" id="KW-1003">Cell membrane</keyword>
<dbReference type="InterPro" id="IPR058781">
    <property type="entry name" value="HH_AprE-like"/>
</dbReference>
<evidence type="ECO:0000259" key="11">
    <source>
        <dbReference type="Pfam" id="PF25994"/>
    </source>
</evidence>
<dbReference type="PRINTS" id="PR01490">
    <property type="entry name" value="RTXTOXIND"/>
</dbReference>
<evidence type="ECO:0000259" key="12">
    <source>
        <dbReference type="Pfam" id="PF26002"/>
    </source>
</evidence>
<dbReference type="Gene3D" id="2.40.30.170">
    <property type="match status" value="1"/>
</dbReference>
<evidence type="ECO:0000256" key="9">
    <source>
        <dbReference type="RuleBase" id="RU365093"/>
    </source>
</evidence>
<keyword evidence="7 9" id="KW-1133">Transmembrane helix</keyword>
<evidence type="ECO:0000256" key="8">
    <source>
        <dbReference type="ARBA" id="ARBA00023136"/>
    </source>
</evidence>
<keyword evidence="8 9" id="KW-0472">Membrane</keyword>
<keyword evidence="10" id="KW-0175">Coiled coil</keyword>
<evidence type="ECO:0000256" key="10">
    <source>
        <dbReference type="SAM" id="Coils"/>
    </source>
</evidence>
<protein>
    <recommendedName>
        <fullName evidence="9">Membrane fusion protein (MFP) family protein</fullName>
    </recommendedName>
</protein>
<dbReference type="SUPFAM" id="SSF111369">
    <property type="entry name" value="HlyD-like secretion proteins"/>
    <property type="match status" value="1"/>
</dbReference>
<dbReference type="InterPro" id="IPR010129">
    <property type="entry name" value="T1SS_HlyD"/>
</dbReference>
<evidence type="ECO:0000256" key="2">
    <source>
        <dbReference type="ARBA" id="ARBA00009477"/>
    </source>
</evidence>
<dbReference type="RefSeq" id="WP_319843065.1">
    <property type="nucleotide sequence ID" value="NZ_JAXAFJ010000001.1"/>
</dbReference>
<organism evidence="13 14">
    <name type="scientific">Terrihabitans rhizophilus</name>
    <dbReference type="NCBI Taxonomy" id="3092662"/>
    <lineage>
        <taxon>Bacteria</taxon>
        <taxon>Pseudomonadati</taxon>
        <taxon>Pseudomonadota</taxon>
        <taxon>Alphaproteobacteria</taxon>
        <taxon>Hyphomicrobiales</taxon>
        <taxon>Terrihabitans</taxon>
    </lineage>
</organism>
<feature type="domain" description="AprE-like beta-barrel" evidence="12">
    <location>
        <begin position="323"/>
        <end position="412"/>
    </location>
</feature>
<evidence type="ECO:0000256" key="4">
    <source>
        <dbReference type="ARBA" id="ARBA00022475"/>
    </source>
</evidence>
<proteinExistence type="inferred from homology"/>
<dbReference type="EMBL" id="JAXAFJ010000001">
    <property type="protein sequence ID" value="MDX6804957.1"/>
    <property type="molecule type" value="Genomic_DNA"/>
</dbReference>
<gene>
    <name evidence="13" type="ORF">SCD90_02660</name>
</gene>
<dbReference type="InterPro" id="IPR058982">
    <property type="entry name" value="Beta-barrel_AprE"/>
</dbReference>
<dbReference type="Pfam" id="PF26002">
    <property type="entry name" value="Beta-barrel_AprE"/>
    <property type="match status" value="1"/>
</dbReference>
<evidence type="ECO:0000256" key="6">
    <source>
        <dbReference type="ARBA" id="ARBA00022692"/>
    </source>
</evidence>
<keyword evidence="14" id="KW-1185">Reference proteome</keyword>
<dbReference type="NCBIfam" id="TIGR01843">
    <property type="entry name" value="type_I_hlyD"/>
    <property type="match status" value="1"/>
</dbReference>
<dbReference type="Proteomes" id="UP001274321">
    <property type="component" value="Unassembled WGS sequence"/>
</dbReference>
<feature type="coiled-coil region" evidence="10">
    <location>
        <begin position="97"/>
        <end position="124"/>
    </location>
</feature>
<evidence type="ECO:0000256" key="1">
    <source>
        <dbReference type="ARBA" id="ARBA00004377"/>
    </source>
</evidence>
<dbReference type="PANTHER" id="PTHR30386:SF17">
    <property type="entry name" value="ALKALINE PROTEASE SECRETION PROTEIN APRE"/>
    <property type="match status" value="1"/>
</dbReference>
<sequence>MINTAHEVENSRTIRRHVVAGVVITAVLFGGFGSWAALASLSGAVIASGTVVVEGNAKRVQHPEGGVVGAILVRDGQAVAAGELVLRLDETITRANLTVVETQLAELEARRARLIAERDGQEAMAETASQNEADALLAAASAGEASLFRSRREGRLGQIAQLRERTAQLDEEARGLSAQISAKDGELRLIGLELMDVSGLQKQGLVPLTRLRTLQREQTRLNGERGQLQADLARSKGRITETNLQILQIDQDFRTEVIEHLREAEAKWGELVQKKIASSEQLQRVELRAPIAGIVHQLSAHTVGGVIGPSETVMMIVPNAEKLTVDGKVKPADIDQLHTGQTAKVRLAAFNQRTTPEVMGQVTRISADLIQEKETGLSYYTIRVALAPEEMQKLGDLVLLPGMPAEIYVQTGDRTAMNYIVKPLRDQLENALRED</sequence>
<evidence type="ECO:0000313" key="14">
    <source>
        <dbReference type="Proteomes" id="UP001274321"/>
    </source>
</evidence>
<dbReference type="Pfam" id="PF25994">
    <property type="entry name" value="HH_AprE"/>
    <property type="match status" value="1"/>
</dbReference>
<accession>A0ABU4RJG7</accession>
<evidence type="ECO:0000256" key="7">
    <source>
        <dbReference type="ARBA" id="ARBA00022989"/>
    </source>
</evidence>